<proteinExistence type="predicted"/>
<protein>
    <submittedName>
        <fullName evidence="2">Uncharacterized protein</fullName>
    </submittedName>
</protein>
<feature type="region of interest" description="Disordered" evidence="1">
    <location>
        <begin position="1"/>
        <end position="30"/>
    </location>
</feature>
<evidence type="ECO:0000313" key="2">
    <source>
        <dbReference type="EMBL" id="KAG5632896.1"/>
    </source>
</evidence>
<gene>
    <name evidence="2" type="ORF">H5410_004613</name>
</gene>
<feature type="compositionally biased region" description="Gly residues" evidence="1">
    <location>
        <begin position="1"/>
        <end position="14"/>
    </location>
</feature>
<sequence>MVGQESGIGSGSNGGPIRRSPNWTSTRYQPFGKETIDLNNNIGSQRIGQSSSKSIFNIPQNFNQYTQGYYGRKENEDGAPGQLH</sequence>
<keyword evidence="3" id="KW-1185">Reference proteome</keyword>
<evidence type="ECO:0000256" key="1">
    <source>
        <dbReference type="SAM" id="MobiDB-lite"/>
    </source>
</evidence>
<comment type="caution">
    <text evidence="2">The sequence shown here is derived from an EMBL/GenBank/DDBJ whole genome shotgun (WGS) entry which is preliminary data.</text>
</comment>
<accession>A0A9J6B854</accession>
<dbReference type="EMBL" id="JACXVP010000001">
    <property type="protein sequence ID" value="KAG5632896.1"/>
    <property type="molecule type" value="Genomic_DNA"/>
</dbReference>
<name>A0A9J6B854_SOLCO</name>
<evidence type="ECO:0000313" key="3">
    <source>
        <dbReference type="Proteomes" id="UP000824120"/>
    </source>
</evidence>
<organism evidence="2 3">
    <name type="scientific">Solanum commersonii</name>
    <name type="common">Commerson's wild potato</name>
    <name type="synonym">Commerson's nightshade</name>
    <dbReference type="NCBI Taxonomy" id="4109"/>
    <lineage>
        <taxon>Eukaryota</taxon>
        <taxon>Viridiplantae</taxon>
        <taxon>Streptophyta</taxon>
        <taxon>Embryophyta</taxon>
        <taxon>Tracheophyta</taxon>
        <taxon>Spermatophyta</taxon>
        <taxon>Magnoliopsida</taxon>
        <taxon>eudicotyledons</taxon>
        <taxon>Gunneridae</taxon>
        <taxon>Pentapetalae</taxon>
        <taxon>asterids</taxon>
        <taxon>lamiids</taxon>
        <taxon>Solanales</taxon>
        <taxon>Solanaceae</taxon>
        <taxon>Solanoideae</taxon>
        <taxon>Solaneae</taxon>
        <taxon>Solanum</taxon>
    </lineage>
</organism>
<dbReference type="Proteomes" id="UP000824120">
    <property type="component" value="Chromosome 1"/>
</dbReference>
<reference evidence="2 3" key="1">
    <citation type="submission" date="2020-09" db="EMBL/GenBank/DDBJ databases">
        <title>De no assembly of potato wild relative species, Solanum commersonii.</title>
        <authorList>
            <person name="Cho K."/>
        </authorList>
    </citation>
    <scope>NUCLEOTIDE SEQUENCE [LARGE SCALE GENOMIC DNA]</scope>
    <source>
        <strain evidence="2">LZ3.2</strain>
        <tissue evidence="2">Leaf</tissue>
    </source>
</reference>
<dbReference type="AlphaFoldDB" id="A0A9J6B854"/>